<feature type="domain" description="RagB/SusD" evidence="6">
    <location>
        <begin position="390"/>
        <end position="543"/>
    </location>
</feature>
<keyword evidence="4" id="KW-0472">Membrane</keyword>
<evidence type="ECO:0000259" key="7">
    <source>
        <dbReference type="Pfam" id="PF14322"/>
    </source>
</evidence>
<reference evidence="8 9" key="1">
    <citation type="journal article" date="2018" name="Nat. Biotechnol.">
        <title>A standardized bacterial taxonomy based on genome phylogeny substantially revises the tree of life.</title>
        <authorList>
            <person name="Parks D.H."/>
            <person name="Chuvochina M."/>
            <person name="Waite D.W."/>
            <person name="Rinke C."/>
            <person name="Skarshewski A."/>
            <person name="Chaumeil P.A."/>
            <person name="Hugenholtz P."/>
        </authorList>
    </citation>
    <scope>NUCLEOTIDE SEQUENCE [LARGE SCALE GENOMIC DNA]</scope>
    <source>
        <strain evidence="8">UBA9667</strain>
    </source>
</reference>
<dbReference type="Pfam" id="PF14322">
    <property type="entry name" value="SusD-like_3"/>
    <property type="match status" value="1"/>
</dbReference>
<comment type="similarity">
    <text evidence="2">Belongs to the SusD family.</text>
</comment>
<dbReference type="GO" id="GO:0009279">
    <property type="term" value="C:cell outer membrane"/>
    <property type="evidence" value="ECO:0007669"/>
    <property type="project" value="UniProtKB-SubCell"/>
</dbReference>
<keyword evidence="5" id="KW-0998">Cell outer membrane</keyword>
<organism evidence="8 9">
    <name type="scientific">Bacteroides graminisolvens</name>
    <dbReference type="NCBI Taxonomy" id="477666"/>
    <lineage>
        <taxon>Bacteria</taxon>
        <taxon>Pseudomonadati</taxon>
        <taxon>Bacteroidota</taxon>
        <taxon>Bacteroidia</taxon>
        <taxon>Bacteroidales</taxon>
        <taxon>Bacteroidaceae</taxon>
        <taxon>Bacteroides</taxon>
    </lineage>
</organism>
<name>A0A3D2SJ15_9BACE</name>
<dbReference type="Pfam" id="PF07980">
    <property type="entry name" value="SusD_RagB"/>
    <property type="match status" value="1"/>
</dbReference>
<comment type="caution">
    <text evidence="8">The sequence shown here is derived from an EMBL/GenBank/DDBJ whole genome shotgun (WGS) entry which is preliminary data.</text>
</comment>
<evidence type="ECO:0000256" key="2">
    <source>
        <dbReference type="ARBA" id="ARBA00006275"/>
    </source>
</evidence>
<sequence length="545" mass="60956">MKSYIKNTLFTGLLLSSVTACTDLDVDIKSTYTSYPTTEIATEAKMADLYYGFRGPLGRRYTEAAWLSSDEFTAVTYGGNWYDGGNYVHATLHMSNPDDAHIDWLGDITGTITKCNQAIVDLGGDKATDESIAKALAMRAFYHFIFMDMFGDAPILDHVIGSDEAVVRSPRAEVAAFIESDLLRAINSGGLSENVNASTYGKPTKWMAEALLVKLYLNWAVYTSSDVANYEPTLTNAKLNDAVAYCDEIIKSGKFDLSDSYRKKFMPDNGSQIKDFIYAMPYDNATAQGMTYARFQYWPKFNNNGSGGAGLFGVTLSKNAGGIFTITPEAADRFSLAGDERNEIILKDELFTYNISTFAKTTTPYLYNGQRVVLTKNITLLTPGDASMNVGDNFNGWNQGYRCIKWGLQAADYDTYNRNQSNDVPIFRYADILLMKAEAILRGATATNGDTPMSLFNQIRSYVKAPTLTTAPTLQDILDERGREFFSEMWRRNDLIRFGQFENDWGLKHVINSAAKTQKWRRIFPIPTNVMNSNTNWTQNTGYNK</sequence>
<gene>
    <name evidence="8" type="ORF">DHW31_11510</name>
</gene>
<accession>A0A3D2SJ15</accession>
<evidence type="ECO:0000259" key="6">
    <source>
        <dbReference type="Pfam" id="PF07980"/>
    </source>
</evidence>
<evidence type="ECO:0000313" key="8">
    <source>
        <dbReference type="EMBL" id="HCK25371.1"/>
    </source>
</evidence>
<feature type="domain" description="SusD-like N-terminal" evidence="7">
    <location>
        <begin position="36"/>
        <end position="217"/>
    </location>
</feature>
<comment type="subcellular location">
    <subcellularLocation>
        <location evidence="1">Cell outer membrane</location>
    </subcellularLocation>
</comment>
<dbReference type="SUPFAM" id="SSF48452">
    <property type="entry name" value="TPR-like"/>
    <property type="match status" value="1"/>
</dbReference>
<evidence type="ECO:0000256" key="3">
    <source>
        <dbReference type="ARBA" id="ARBA00022729"/>
    </source>
</evidence>
<dbReference type="InterPro" id="IPR011990">
    <property type="entry name" value="TPR-like_helical_dom_sf"/>
</dbReference>
<dbReference type="Proteomes" id="UP000263098">
    <property type="component" value="Unassembled WGS sequence"/>
</dbReference>
<evidence type="ECO:0000256" key="5">
    <source>
        <dbReference type="ARBA" id="ARBA00023237"/>
    </source>
</evidence>
<dbReference type="EMBL" id="DPVG01000425">
    <property type="protein sequence ID" value="HCK25371.1"/>
    <property type="molecule type" value="Genomic_DNA"/>
</dbReference>
<dbReference type="PROSITE" id="PS51257">
    <property type="entry name" value="PROKAR_LIPOPROTEIN"/>
    <property type="match status" value="1"/>
</dbReference>
<evidence type="ECO:0000256" key="4">
    <source>
        <dbReference type="ARBA" id="ARBA00023136"/>
    </source>
</evidence>
<dbReference type="InterPro" id="IPR033985">
    <property type="entry name" value="SusD-like_N"/>
</dbReference>
<evidence type="ECO:0000313" key="9">
    <source>
        <dbReference type="Proteomes" id="UP000263098"/>
    </source>
</evidence>
<dbReference type="Gene3D" id="1.25.40.390">
    <property type="match status" value="1"/>
</dbReference>
<evidence type="ECO:0000256" key="1">
    <source>
        <dbReference type="ARBA" id="ARBA00004442"/>
    </source>
</evidence>
<protein>
    <submittedName>
        <fullName evidence="8">RagB/SusD family nutrient uptake outer membrane protein</fullName>
    </submittedName>
</protein>
<proteinExistence type="inferred from homology"/>
<keyword evidence="3" id="KW-0732">Signal</keyword>
<dbReference type="AlphaFoldDB" id="A0A3D2SJ15"/>
<dbReference type="InterPro" id="IPR012944">
    <property type="entry name" value="SusD_RagB_dom"/>
</dbReference>
<dbReference type="RefSeq" id="WP_277639808.1">
    <property type="nucleotide sequence ID" value="NZ_JAJUIH010000012.1"/>
</dbReference>